<dbReference type="Pfam" id="PF04389">
    <property type="entry name" value="Peptidase_M28"/>
    <property type="match status" value="1"/>
</dbReference>
<dbReference type="GO" id="GO:0008235">
    <property type="term" value="F:metalloexopeptidase activity"/>
    <property type="evidence" value="ECO:0007669"/>
    <property type="project" value="InterPro"/>
</dbReference>
<gene>
    <name evidence="2" type="ORF">J2Z48_000611</name>
</gene>
<evidence type="ECO:0000313" key="2">
    <source>
        <dbReference type="EMBL" id="MDQ0416447.1"/>
    </source>
</evidence>
<dbReference type="InterPro" id="IPR045175">
    <property type="entry name" value="M28_fam"/>
</dbReference>
<dbReference type="PANTHER" id="PTHR12147">
    <property type="entry name" value="METALLOPEPTIDASE M28 FAMILY MEMBER"/>
    <property type="match status" value="1"/>
</dbReference>
<dbReference type="GO" id="GO:0006508">
    <property type="term" value="P:proteolysis"/>
    <property type="evidence" value="ECO:0007669"/>
    <property type="project" value="InterPro"/>
</dbReference>
<dbReference type="RefSeq" id="WP_307250895.1">
    <property type="nucleotide sequence ID" value="NZ_JAUSUV010000002.1"/>
</dbReference>
<dbReference type="Gene3D" id="3.40.630.10">
    <property type="entry name" value="Zn peptidases"/>
    <property type="match status" value="1"/>
</dbReference>
<organism evidence="2 3">
    <name type="scientific">Croceifilum oryzae</name>
    <dbReference type="NCBI Taxonomy" id="1553429"/>
    <lineage>
        <taxon>Bacteria</taxon>
        <taxon>Bacillati</taxon>
        <taxon>Bacillota</taxon>
        <taxon>Bacilli</taxon>
        <taxon>Bacillales</taxon>
        <taxon>Thermoactinomycetaceae</taxon>
        <taxon>Croceifilum</taxon>
    </lineage>
</organism>
<dbReference type="PANTHER" id="PTHR12147:SF26">
    <property type="entry name" value="PEPTIDASE M28 DOMAIN-CONTAINING PROTEIN"/>
    <property type="match status" value="1"/>
</dbReference>
<keyword evidence="3" id="KW-1185">Reference proteome</keyword>
<dbReference type="InterPro" id="IPR007484">
    <property type="entry name" value="Peptidase_M28"/>
</dbReference>
<dbReference type="SUPFAM" id="SSF53187">
    <property type="entry name" value="Zn-dependent exopeptidases"/>
    <property type="match status" value="1"/>
</dbReference>
<comment type="caution">
    <text evidence="2">The sequence shown here is derived from an EMBL/GenBank/DDBJ whole genome shotgun (WGS) entry which is preliminary data.</text>
</comment>
<dbReference type="AlphaFoldDB" id="A0AAJ1TH49"/>
<evidence type="ECO:0000313" key="3">
    <source>
        <dbReference type="Proteomes" id="UP001238450"/>
    </source>
</evidence>
<sequence length="193" mass="21464">MIIATLKAQKEAKNPKTYILGAHYDGVDNPAANDNASGTATMMEITKQLSKKKLNHNIQFMAFGAEEAWMVGSTKYVESLSKQQKDDIAGMINFDMVGVGDSLGIFTSYPESKQHLTDAFVQKAKEMKLKYERGTLMASDQVPFEDAGIPTALIFYQTDKNYHTDNDTIDKIQKEDLQNSLNITLDVLGNLTK</sequence>
<dbReference type="Proteomes" id="UP001238450">
    <property type="component" value="Unassembled WGS sequence"/>
</dbReference>
<proteinExistence type="predicted"/>
<dbReference type="EMBL" id="JAUSUV010000002">
    <property type="protein sequence ID" value="MDQ0416447.1"/>
    <property type="molecule type" value="Genomic_DNA"/>
</dbReference>
<accession>A0AAJ1TH49</accession>
<reference evidence="2 3" key="1">
    <citation type="submission" date="2023-07" db="EMBL/GenBank/DDBJ databases">
        <title>Genomic Encyclopedia of Type Strains, Phase IV (KMG-IV): sequencing the most valuable type-strain genomes for metagenomic binning, comparative biology and taxonomic classification.</title>
        <authorList>
            <person name="Goeker M."/>
        </authorList>
    </citation>
    <scope>NUCLEOTIDE SEQUENCE [LARGE SCALE GENOMIC DNA]</scope>
    <source>
        <strain evidence="2 3">DSM 46876</strain>
    </source>
</reference>
<evidence type="ECO:0000259" key="1">
    <source>
        <dbReference type="Pfam" id="PF04389"/>
    </source>
</evidence>
<feature type="domain" description="Peptidase M28" evidence="1">
    <location>
        <begin position="2"/>
        <end position="186"/>
    </location>
</feature>
<name>A0AAJ1TH49_9BACL</name>
<protein>
    <submittedName>
        <fullName evidence="2">Zn-dependent M28 family amino/carboxypeptidase</fullName>
    </submittedName>
</protein>